<dbReference type="InterPro" id="IPR016181">
    <property type="entry name" value="Acyl_CoA_acyltransferase"/>
</dbReference>
<name>A0ABX0KU59_9NEIS</name>
<organism evidence="2 3">
    <name type="scientific">Iodobacter violaceini</name>
    <dbReference type="NCBI Taxonomy" id="3044271"/>
    <lineage>
        <taxon>Bacteria</taxon>
        <taxon>Pseudomonadati</taxon>
        <taxon>Pseudomonadota</taxon>
        <taxon>Betaproteobacteria</taxon>
        <taxon>Neisseriales</taxon>
        <taxon>Chitinibacteraceae</taxon>
        <taxon>Iodobacter</taxon>
    </lineage>
</organism>
<dbReference type="Gene3D" id="3.40.630.30">
    <property type="match status" value="1"/>
</dbReference>
<dbReference type="Proteomes" id="UP000712570">
    <property type="component" value="Unassembled WGS sequence"/>
</dbReference>
<gene>
    <name evidence="2" type="ORF">HA050_14865</name>
</gene>
<dbReference type="PROSITE" id="PS51186">
    <property type="entry name" value="GNAT"/>
    <property type="match status" value="1"/>
</dbReference>
<dbReference type="EMBL" id="JAAOLX010000007">
    <property type="protein sequence ID" value="NHQ87396.1"/>
    <property type="molecule type" value="Genomic_DNA"/>
</dbReference>
<evidence type="ECO:0000313" key="2">
    <source>
        <dbReference type="EMBL" id="NHQ87396.1"/>
    </source>
</evidence>
<reference evidence="2 3" key="1">
    <citation type="submission" date="2020-03" db="EMBL/GenBank/DDBJ databases">
        <title>Draft genome sequence of environmentally isolated violet-colored cultures.</title>
        <authorList>
            <person name="Wilson H.S."/>
        </authorList>
    </citation>
    <scope>NUCLEOTIDE SEQUENCE [LARGE SCALE GENOMIC DNA]</scope>
    <source>
        <strain evidence="2 3">HSC-16F04</strain>
    </source>
</reference>
<comment type="caution">
    <text evidence="2">The sequence shown here is derived from an EMBL/GenBank/DDBJ whole genome shotgun (WGS) entry which is preliminary data.</text>
</comment>
<accession>A0ABX0KU59</accession>
<dbReference type="PANTHER" id="PTHR43792">
    <property type="entry name" value="GNAT FAMILY, PUTATIVE (AFU_ORTHOLOGUE AFUA_3G00765)-RELATED-RELATED"/>
    <property type="match status" value="1"/>
</dbReference>
<dbReference type="RefSeq" id="WP_166827699.1">
    <property type="nucleotide sequence ID" value="NZ_JAAOLX010000007.1"/>
</dbReference>
<proteinExistence type="predicted"/>
<dbReference type="PANTHER" id="PTHR43792:SF1">
    <property type="entry name" value="N-ACETYLTRANSFERASE DOMAIN-CONTAINING PROTEIN"/>
    <property type="match status" value="1"/>
</dbReference>
<dbReference type="InterPro" id="IPR051531">
    <property type="entry name" value="N-acetyltransferase"/>
</dbReference>
<dbReference type="SUPFAM" id="SSF55729">
    <property type="entry name" value="Acyl-CoA N-acyltransferases (Nat)"/>
    <property type="match status" value="1"/>
</dbReference>
<keyword evidence="3" id="KW-1185">Reference proteome</keyword>
<dbReference type="Pfam" id="PF13302">
    <property type="entry name" value="Acetyltransf_3"/>
    <property type="match status" value="1"/>
</dbReference>
<protein>
    <submittedName>
        <fullName evidence="2">GNAT family N-acetyltransferase</fullName>
    </submittedName>
</protein>
<evidence type="ECO:0000313" key="3">
    <source>
        <dbReference type="Proteomes" id="UP000712570"/>
    </source>
</evidence>
<sequence>MTILTTARLRLEAISDHHFDGLFKMNSQPEVMRYITGKPETPTETRAMIERVKARWTEYGFSWWSFIETDSDEIIGAGCIQHLGRDPANPLEIGWRLRKDKWGLGYASEAAQAMAAFAFDKLEADSLYAVCHQDNHGSAHVMKKLGMQYRGTEHWYEMDTAVWSMDKAAWRAKE</sequence>
<feature type="domain" description="N-acetyltransferase" evidence="1">
    <location>
        <begin position="9"/>
        <end position="170"/>
    </location>
</feature>
<evidence type="ECO:0000259" key="1">
    <source>
        <dbReference type="PROSITE" id="PS51186"/>
    </source>
</evidence>
<dbReference type="InterPro" id="IPR000182">
    <property type="entry name" value="GNAT_dom"/>
</dbReference>